<evidence type="ECO:0000313" key="1">
    <source>
        <dbReference type="EMBL" id="ETN84049.1"/>
    </source>
</evidence>
<reference evidence="2" key="1">
    <citation type="journal article" date="2014" name="Nat. Genet.">
        <title>Genome of the human hookworm Necator americanus.</title>
        <authorList>
            <person name="Tang Y.T."/>
            <person name="Gao X."/>
            <person name="Rosa B.A."/>
            <person name="Abubucker S."/>
            <person name="Hallsworth-Pepin K."/>
            <person name="Martin J."/>
            <person name="Tyagi R."/>
            <person name="Heizer E."/>
            <person name="Zhang X."/>
            <person name="Bhonagiri-Palsikar V."/>
            <person name="Minx P."/>
            <person name="Warren W.C."/>
            <person name="Wang Q."/>
            <person name="Zhan B."/>
            <person name="Hotez P.J."/>
            <person name="Sternberg P.W."/>
            <person name="Dougall A."/>
            <person name="Gaze S.T."/>
            <person name="Mulvenna J."/>
            <person name="Sotillo J."/>
            <person name="Ranganathan S."/>
            <person name="Rabelo E.M."/>
            <person name="Wilson R.K."/>
            <person name="Felgner P.L."/>
            <person name="Bethony J."/>
            <person name="Hawdon J.M."/>
            <person name="Gasser R.B."/>
            <person name="Loukas A."/>
            <person name="Mitreva M."/>
        </authorList>
    </citation>
    <scope>NUCLEOTIDE SEQUENCE [LARGE SCALE GENOMIC DNA]</scope>
</reference>
<protein>
    <submittedName>
        <fullName evidence="1">Uncharacterized protein</fullName>
    </submittedName>
</protein>
<evidence type="ECO:0000313" key="2">
    <source>
        <dbReference type="Proteomes" id="UP000053676"/>
    </source>
</evidence>
<dbReference type="EMBL" id="KI658036">
    <property type="protein sequence ID" value="ETN84049.1"/>
    <property type="molecule type" value="Genomic_DNA"/>
</dbReference>
<proteinExistence type="predicted"/>
<name>W2TQU3_NECAM</name>
<dbReference type="AlphaFoldDB" id="W2TQU3"/>
<accession>W2TQU3</accession>
<organism evidence="1 2">
    <name type="scientific">Necator americanus</name>
    <name type="common">Human hookworm</name>
    <dbReference type="NCBI Taxonomy" id="51031"/>
    <lineage>
        <taxon>Eukaryota</taxon>
        <taxon>Metazoa</taxon>
        <taxon>Ecdysozoa</taxon>
        <taxon>Nematoda</taxon>
        <taxon>Chromadorea</taxon>
        <taxon>Rhabditida</taxon>
        <taxon>Rhabditina</taxon>
        <taxon>Rhabditomorpha</taxon>
        <taxon>Strongyloidea</taxon>
        <taxon>Ancylostomatidae</taxon>
        <taxon>Bunostominae</taxon>
        <taxon>Necator</taxon>
    </lineage>
</organism>
<gene>
    <name evidence="1" type="ORF">NECAME_07076</name>
</gene>
<dbReference type="KEGG" id="nai:NECAME_07076"/>
<dbReference type="Proteomes" id="UP000053676">
    <property type="component" value="Unassembled WGS sequence"/>
</dbReference>
<sequence length="71" mass="7875">MQKNIGIRGEYFYSGRIQNKCEMCNQFLTCSTGYNRTSGATACRNSSGFRAVSTSSLAVLLELRTLLLMNP</sequence>
<keyword evidence="2" id="KW-1185">Reference proteome</keyword>